<protein>
    <submittedName>
        <fullName evidence="1">Uncharacterized protein</fullName>
    </submittedName>
</protein>
<comment type="caution">
    <text evidence="1">The sequence shown here is derived from an EMBL/GenBank/DDBJ whole genome shotgun (WGS) entry which is preliminary data.</text>
</comment>
<dbReference type="EMBL" id="CASHSV030000109">
    <property type="protein sequence ID" value="CAJ2650614.1"/>
    <property type="molecule type" value="Genomic_DNA"/>
</dbReference>
<dbReference type="Proteomes" id="UP001177021">
    <property type="component" value="Unassembled WGS sequence"/>
</dbReference>
<evidence type="ECO:0000313" key="1">
    <source>
        <dbReference type="EMBL" id="CAJ2650614.1"/>
    </source>
</evidence>
<proteinExistence type="predicted"/>
<organism evidence="1 2">
    <name type="scientific">Trifolium pratense</name>
    <name type="common">Red clover</name>
    <dbReference type="NCBI Taxonomy" id="57577"/>
    <lineage>
        <taxon>Eukaryota</taxon>
        <taxon>Viridiplantae</taxon>
        <taxon>Streptophyta</taxon>
        <taxon>Embryophyta</taxon>
        <taxon>Tracheophyta</taxon>
        <taxon>Spermatophyta</taxon>
        <taxon>Magnoliopsida</taxon>
        <taxon>eudicotyledons</taxon>
        <taxon>Gunneridae</taxon>
        <taxon>Pentapetalae</taxon>
        <taxon>rosids</taxon>
        <taxon>fabids</taxon>
        <taxon>Fabales</taxon>
        <taxon>Fabaceae</taxon>
        <taxon>Papilionoideae</taxon>
        <taxon>50 kb inversion clade</taxon>
        <taxon>NPAAA clade</taxon>
        <taxon>Hologalegina</taxon>
        <taxon>IRL clade</taxon>
        <taxon>Trifolieae</taxon>
        <taxon>Trifolium</taxon>
    </lineage>
</organism>
<sequence length="772" mass="86745">MGGEERENCAYQVLVDRLRILEEKQAILTEQFSELLQEKKLTVKENEDSTADFLAGFFFSQSPYAKILKCIGISVYVHSVSSGEITYWNNAAETLYGWKEHEVIGQRIADFLVAEEYYASLRKILQQLITGVPWYGQFPFKKRSGEIFMAMVTKTPLYEDGVLVGIISVSSDAAVVNSKDFANGRTCQSRANDKPGTQRLKRVQWPPRPQIASSVSNLASKFLPPQRTDDSVSKNTSTDSDDEKQWKPRIYETESRSRSHQKENTAAREPSTKDESTTELSQPSKIFCSLYAQLNATTVLFMLPFQSILVETPRHVLEAAKVLSKFRIGGSGKCRKDAGSIKDNCPTEDNSGSNTVNNENDLSGNSVALTWHQDISDGQDKEENLQNCNSSFVVNNADAKFSALRTSSVFKDSSAIPFSENYCECSGSPSSKDPLRLHCSFDPKKLKSRATNLVIEDEVKKQQEGLQLASSKESTGGHAISLSKGKSESNSVVECEIQWKDLQLRKEIGQGSYAVVYHGIWNASDVAVKVYFANGYTEETLQDYKKEVDIMKRLRHPNVLLFMGAIYSQKKHAIVTELLPRGSLFRTLHKNNQTFDIRRHLRMALDVARGMNYLHHRNPPIVHRDLKSSNLLVDKNWNVKVGDFGLSKLKDATLLTTKSGRGTPQWMAPEVLRSEPSNEKSDVFSYGVVLWEIMTQSIPWKDLNSLQVVGIVGFMDRRLDLPEGLDPHVASIINDCWQSDPEQRPSFEELIQRMMLAISRVTTLSLNGIAES</sequence>
<accession>A0ACB0JZT4</accession>
<name>A0ACB0JZT4_TRIPR</name>
<reference evidence="1" key="1">
    <citation type="submission" date="2023-10" db="EMBL/GenBank/DDBJ databases">
        <authorList>
            <person name="Rodriguez Cubillos JULIANA M."/>
            <person name="De Vega J."/>
        </authorList>
    </citation>
    <scope>NUCLEOTIDE SEQUENCE</scope>
</reference>
<evidence type="ECO:0000313" key="2">
    <source>
        <dbReference type="Proteomes" id="UP001177021"/>
    </source>
</evidence>
<gene>
    <name evidence="1" type="ORF">MILVUS5_LOCUS18404</name>
</gene>
<keyword evidence="2" id="KW-1185">Reference proteome</keyword>